<evidence type="ECO:0000313" key="2">
    <source>
        <dbReference type="Proteomes" id="UP000001662"/>
    </source>
</evidence>
<dbReference type="STRING" id="610130.Closa_0932"/>
<dbReference type="KEGG" id="csh:Closa_0932"/>
<dbReference type="HOGENOM" id="CLU_3006318_0_0_9"/>
<dbReference type="AlphaFoldDB" id="D9R6P5"/>
<reference evidence="1" key="1">
    <citation type="submission" date="2010-07" db="EMBL/GenBank/DDBJ databases">
        <title>Complete sequence of Clostridium saccharolyticum WM1.</title>
        <authorList>
            <consortium name="US DOE Joint Genome Institute"/>
            <person name="Lucas S."/>
            <person name="Copeland A."/>
            <person name="Lapidus A."/>
            <person name="Cheng J.-F."/>
            <person name="Bruce D."/>
            <person name="Goodwin L."/>
            <person name="Pitluck S."/>
            <person name="Chertkov O."/>
            <person name="Detter J.C."/>
            <person name="Han C."/>
            <person name="Tapia R."/>
            <person name="Land M."/>
            <person name="Hauser L."/>
            <person name="Chang Y.-J."/>
            <person name="Jeffries C."/>
            <person name="Kyrpides N."/>
            <person name="Ivanova N."/>
            <person name="Mikhailova N."/>
            <person name="Mouttaki H."/>
            <person name="Lin L."/>
            <person name="Zhou J."/>
            <person name="Hemme C.L."/>
            <person name="Woyke T."/>
        </authorList>
    </citation>
    <scope>NUCLEOTIDE SEQUENCE [LARGE SCALE GENOMIC DNA]</scope>
    <source>
        <strain evidence="1">WM1</strain>
    </source>
</reference>
<dbReference type="EMBL" id="CP002109">
    <property type="protein sequence ID" value="ADL03551.1"/>
    <property type="molecule type" value="Genomic_DNA"/>
</dbReference>
<sequence length="56" mass="6135">MIFYHAVSAEGVPLGYQFKRARALSRLLALLCCIALLLTERNISGGRHALGYVGED</sequence>
<proteinExistence type="predicted"/>
<dbReference type="PaxDb" id="610130-Closa_0932"/>
<protein>
    <submittedName>
        <fullName evidence="1">Uncharacterized protein</fullName>
    </submittedName>
</protein>
<name>D9R6P5_LACSW</name>
<accession>D9R6P5</accession>
<gene>
    <name evidence="1" type="ordered locus">Closa_0932</name>
</gene>
<organism evidence="1 2">
    <name type="scientific">Lacrimispora saccharolytica (strain ATCC 35040 / DSM 2544 / NRCC 2533 / WM1)</name>
    <name type="common">Clostridium saccharolyticum</name>
    <dbReference type="NCBI Taxonomy" id="610130"/>
    <lineage>
        <taxon>Bacteria</taxon>
        <taxon>Bacillati</taxon>
        <taxon>Bacillota</taxon>
        <taxon>Clostridia</taxon>
        <taxon>Lachnospirales</taxon>
        <taxon>Lachnospiraceae</taxon>
        <taxon>Lacrimispora</taxon>
    </lineage>
</organism>
<evidence type="ECO:0000313" key="1">
    <source>
        <dbReference type="EMBL" id="ADL03551.1"/>
    </source>
</evidence>
<keyword evidence="2" id="KW-1185">Reference proteome</keyword>
<dbReference type="Proteomes" id="UP000001662">
    <property type="component" value="Chromosome"/>
</dbReference>